<gene>
    <name evidence="1" type="ORF">GALMADRAFT_219171</name>
</gene>
<dbReference type="STRING" id="685588.A0A067TJC6"/>
<protein>
    <submittedName>
        <fullName evidence="1">Uncharacterized protein</fullName>
    </submittedName>
</protein>
<keyword evidence="2" id="KW-1185">Reference proteome</keyword>
<name>A0A067TJC6_GALM3</name>
<dbReference type="HOGENOM" id="CLU_146846_0_0_1"/>
<dbReference type="AlphaFoldDB" id="A0A067TJC6"/>
<evidence type="ECO:0000313" key="2">
    <source>
        <dbReference type="Proteomes" id="UP000027222"/>
    </source>
</evidence>
<dbReference type="OrthoDB" id="10008801at2759"/>
<dbReference type="EMBL" id="KL142368">
    <property type="protein sequence ID" value="KDR83335.1"/>
    <property type="molecule type" value="Genomic_DNA"/>
</dbReference>
<reference evidence="2" key="1">
    <citation type="journal article" date="2014" name="Proc. Natl. Acad. Sci. U.S.A.">
        <title>Extensive sampling of basidiomycete genomes demonstrates inadequacy of the white-rot/brown-rot paradigm for wood decay fungi.</title>
        <authorList>
            <person name="Riley R."/>
            <person name="Salamov A.A."/>
            <person name="Brown D.W."/>
            <person name="Nagy L.G."/>
            <person name="Floudas D."/>
            <person name="Held B.W."/>
            <person name="Levasseur A."/>
            <person name="Lombard V."/>
            <person name="Morin E."/>
            <person name="Otillar R."/>
            <person name="Lindquist E.A."/>
            <person name="Sun H."/>
            <person name="LaButti K.M."/>
            <person name="Schmutz J."/>
            <person name="Jabbour D."/>
            <person name="Luo H."/>
            <person name="Baker S.E."/>
            <person name="Pisabarro A.G."/>
            <person name="Walton J.D."/>
            <person name="Blanchette R.A."/>
            <person name="Henrissat B."/>
            <person name="Martin F."/>
            <person name="Cullen D."/>
            <person name="Hibbett D.S."/>
            <person name="Grigoriev I.V."/>
        </authorList>
    </citation>
    <scope>NUCLEOTIDE SEQUENCE [LARGE SCALE GENOMIC DNA]</scope>
    <source>
        <strain evidence="2">CBS 339.88</strain>
    </source>
</reference>
<sequence>MFLSRVSALAVARVLRPHLSRNSPGRPSQNLRYLSTTTPLCASEPRSPFDNDSLSALTNSETFKKLSNSPEAILAIQKLAQFMHKQGVDLTSGTPPSMIQMSKLVMNAEFREASQNVIEEFKKAGIDLNNKAMISEFMSLMKKDSSPKS</sequence>
<evidence type="ECO:0000313" key="1">
    <source>
        <dbReference type="EMBL" id="KDR83335.1"/>
    </source>
</evidence>
<accession>A0A067TJC6</accession>
<organism evidence="1 2">
    <name type="scientific">Galerina marginata (strain CBS 339.88)</name>
    <dbReference type="NCBI Taxonomy" id="685588"/>
    <lineage>
        <taxon>Eukaryota</taxon>
        <taxon>Fungi</taxon>
        <taxon>Dikarya</taxon>
        <taxon>Basidiomycota</taxon>
        <taxon>Agaricomycotina</taxon>
        <taxon>Agaricomycetes</taxon>
        <taxon>Agaricomycetidae</taxon>
        <taxon>Agaricales</taxon>
        <taxon>Agaricineae</taxon>
        <taxon>Strophariaceae</taxon>
        <taxon>Galerina</taxon>
    </lineage>
</organism>
<dbReference type="Proteomes" id="UP000027222">
    <property type="component" value="Unassembled WGS sequence"/>
</dbReference>
<proteinExistence type="predicted"/>